<evidence type="ECO:0000313" key="2">
    <source>
        <dbReference type="EMBL" id="EEC12832.1"/>
    </source>
</evidence>
<keyword evidence="1" id="KW-0812">Transmembrane</keyword>
<dbReference type="EMBL" id="DS839936">
    <property type="protein sequence ID" value="EEC12832.1"/>
    <property type="molecule type" value="Genomic_DNA"/>
</dbReference>
<evidence type="ECO:0000313" key="3">
    <source>
        <dbReference type="EnsemblMetazoa" id="ISCW008719-PA"/>
    </source>
</evidence>
<reference evidence="3" key="2">
    <citation type="submission" date="2020-05" db="UniProtKB">
        <authorList>
            <consortium name="EnsemblMetazoa"/>
        </authorList>
    </citation>
    <scope>IDENTIFICATION</scope>
    <source>
        <strain evidence="3">wikel</strain>
    </source>
</reference>
<dbReference type="InParanoid" id="B7Q1W0"/>
<dbReference type="EMBL" id="ABJB010097394">
    <property type="status" value="NOT_ANNOTATED_CDS"/>
    <property type="molecule type" value="Genomic_DNA"/>
</dbReference>
<name>B7Q1W0_IXOSC</name>
<dbReference type="EMBL" id="ABJB010345394">
    <property type="status" value="NOT_ANNOTATED_CDS"/>
    <property type="molecule type" value="Genomic_DNA"/>
</dbReference>
<dbReference type="VEuPathDB" id="VectorBase:ISCI008719"/>
<gene>
    <name evidence="3" type="primary">8034650</name>
    <name evidence="2" type="ORF">IscW_ISCW008719</name>
</gene>
<feature type="transmembrane region" description="Helical" evidence="1">
    <location>
        <begin position="6"/>
        <end position="28"/>
    </location>
</feature>
<dbReference type="KEGG" id="isc:8034650"/>
<sequence>MRGDSSLLSIVPLTLTFFFLLSQVWLTFQRGKKEFFSEFLSVFPTFFYSCHWNCQYLYTVAAKREFFAQQKNKEQSIDAFFFMGQGCSFCSG</sequence>
<protein>
    <submittedName>
        <fullName evidence="2 3">Uncharacterized protein</fullName>
    </submittedName>
</protein>
<keyword evidence="1" id="KW-0472">Membrane</keyword>
<evidence type="ECO:0000256" key="1">
    <source>
        <dbReference type="SAM" id="Phobius"/>
    </source>
</evidence>
<accession>B7Q1W0</accession>
<dbReference type="VEuPathDB" id="VectorBase:ISCW008719"/>
<reference evidence="2 4" key="1">
    <citation type="submission" date="2008-03" db="EMBL/GenBank/DDBJ databases">
        <title>Annotation of Ixodes scapularis.</title>
        <authorList>
            <consortium name="Ixodes scapularis Genome Project Consortium"/>
            <person name="Caler E."/>
            <person name="Hannick L.I."/>
            <person name="Bidwell S."/>
            <person name="Joardar V."/>
            <person name="Thiagarajan M."/>
            <person name="Amedeo P."/>
            <person name="Galinsky K.J."/>
            <person name="Schobel S."/>
            <person name="Inman J."/>
            <person name="Hostetler J."/>
            <person name="Miller J."/>
            <person name="Hammond M."/>
            <person name="Megy K."/>
            <person name="Lawson D."/>
            <person name="Kodira C."/>
            <person name="Sutton G."/>
            <person name="Meyer J."/>
            <person name="Hill C.A."/>
            <person name="Birren B."/>
            <person name="Nene V."/>
            <person name="Collins F."/>
            <person name="Alarcon-Chaidez F."/>
            <person name="Wikel S."/>
            <person name="Strausberg R."/>
        </authorList>
    </citation>
    <scope>NUCLEOTIDE SEQUENCE [LARGE SCALE GENOMIC DNA]</scope>
    <source>
        <strain evidence="4">Wikel</strain>
        <strain evidence="2">Wikel colony</strain>
    </source>
</reference>
<proteinExistence type="predicted"/>
<dbReference type="EnsemblMetazoa" id="ISCW008719-RA">
    <property type="protein sequence ID" value="ISCW008719-PA"/>
    <property type="gene ID" value="ISCW008719"/>
</dbReference>
<dbReference type="PaxDb" id="6945-B7Q1W0"/>
<keyword evidence="4" id="KW-1185">Reference proteome</keyword>
<dbReference type="HOGENOM" id="CLU_2415723_0_0_1"/>
<evidence type="ECO:0000313" key="4">
    <source>
        <dbReference type="Proteomes" id="UP000001555"/>
    </source>
</evidence>
<keyword evidence="1" id="KW-1133">Transmembrane helix</keyword>
<dbReference type="AlphaFoldDB" id="B7Q1W0"/>
<dbReference type="EMBL" id="ABJB010760193">
    <property type="status" value="NOT_ANNOTATED_CDS"/>
    <property type="molecule type" value="Genomic_DNA"/>
</dbReference>
<dbReference type="OrthoDB" id="5339429at2759"/>
<dbReference type="Proteomes" id="UP000001555">
    <property type="component" value="Unassembled WGS sequence"/>
</dbReference>
<organism>
    <name type="scientific">Ixodes scapularis</name>
    <name type="common">Black-legged tick</name>
    <name type="synonym">Deer tick</name>
    <dbReference type="NCBI Taxonomy" id="6945"/>
    <lineage>
        <taxon>Eukaryota</taxon>
        <taxon>Metazoa</taxon>
        <taxon>Ecdysozoa</taxon>
        <taxon>Arthropoda</taxon>
        <taxon>Chelicerata</taxon>
        <taxon>Arachnida</taxon>
        <taxon>Acari</taxon>
        <taxon>Parasitiformes</taxon>
        <taxon>Ixodida</taxon>
        <taxon>Ixodoidea</taxon>
        <taxon>Ixodidae</taxon>
        <taxon>Ixodinae</taxon>
        <taxon>Ixodes</taxon>
    </lineage>
</organism>